<proteinExistence type="predicted"/>
<organism evidence="1 2">
    <name type="scientific">Olea europaea subsp. europaea</name>
    <dbReference type="NCBI Taxonomy" id="158383"/>
    <lineage>
        <taxon>Eukaryota</taxon>
        <taxon>Viridiplantae</taxon>
        <taxon>Streptophyta</taxon>
        <taxon>Embryophyta</taxon>
        <taxon>Tracheophyta</taxon>
        <taxon>Spermatophyta</taxon>
        <taxon>Magnoliopsida</taxon>
        <taxon>eudicotyledons</taxon>
        <taxon>Gunneridae</taxon>
        <taxon>Pentapetalae</taxon>
        <taxon>asterids</taxon>
        <taxon>lamiids</taxon>
        <taxon>Lamiales</taxon>
        <taxon>Oleaceae</taxon>
        <taxon>Oleeae</taxon>
        <taxon>Olea</taxon>
    </lineage>
</organism>
<name>A0A8S0Q428_OLEEU</name>
<feature type="non-terminal residue" evidence="1">
    <location>
        <position position="1"/>
    </location>
</feature>
<reference evidence="1 2" key="1">
    <citation type="submission" date="2019-12" db="EMBL/GenBank/DDBJ databases">
        <authorList>
            <person name="Alioto T."/>
            <person name="Alioto T."/>
            <person name="Gomez Garrido J."/>
        </authorList>
    </citation>
    <scope>NUCLEOTIDE SEQUENCE [LARGE SCALE GENOMIC DNA]</scope>
</reference>
<gene>
    <name evidence="1" type="ORF">OLEA9_A011574</name>
</gene>
<keyword evidence="2" id="KW-1185">Reference proteome</keyword>
<dbReference type="EMBL" id="CACTIH010000472">
    <property type="protein sequence ID" value="CAA2960945.1"/>
    <property type="molecule type" value="Genomic_DNA"/>
</dbReference>
<evidence type="ECO:0000313" key="2">
    <source>
        <dbReference type="Proteomes" id="UP000594638"/>
    </source>
</evidence>
<dbReference type="AlphaFoldDB" id="A0A8S0Q428"/>
<sequence>LGLADVEAGGVAVAGGGLEVWNYSLEVASRRLGVGVATGEKQAGVEGRPVERDAIQVARVWV</sequence>
<evidence type="ECO:0000313" key="1">
    <source>
        <dbReference type="EMBL" id="CAA2960945.1"/>
    </source>
</evidence>
<protein>
    <submittedName>
        <fullName evidence="1">Uncharacterized protein</fullName>
    </submittedName>
</protein>
<accession>A0A8S0Q428</accession>
<comment type="caution">
    <text evidence="1">The sequence shown here is derived from an EMBL/GenBank/DDBJ whole genome shotgun (WGS) entry which is preliminary data.</text>
</comment>
<dbReference type="Gramene" id="OE9A011574T1">
    <property type="protein sequence ID" value="OE9A011574C1"/>
    <property type="gene ID" value="OE9A011574"/>
</dbReference>
<dbReference type="Proteomes" id="UP000594638">
    <property type="component" value="Unassembled WGS sequence"/>
</dbReference>